<evidence type="ECO:0000313" key="3">
    <source>
        <dbReference type="Proteomes" id="UP000662466"/>
    </source>
</evidence>
<feature type="region of interest" description="Disordered" evidence="1">
    <location>
        <begin position="1"/>
        <end position="42"/>
    </location>
</feature>
<organism evidence="2 3">
    <name type="scientific">Aspergillus hiratsukae</name>
    <dbReference type="NCBI Taxonomy" id="1194566"/>
    <lineage>
        <taxon>Eukaryota</taxon>
        <taxon>Fungi</taxon>
        <taxon>Dikarya</taxon>
        <taxon>Ascomycota</taxon>
        <taxon>Pezizomycotina</taxon>
        <taxon>Eurotiomycetes</taxon>
        <taxon>Eurotiomycetidae</taxon>
        <taxon>Eurotiales</taxon>
        <taxon>Aspergillaceae</taxon>
        <taxon>Aspergillus</taxon>
        <taxon>Aspergillus subgen. Fumigati</taxon>
    </lineage>
</organism>
<dbReference type="EMBL" id="JACBAF010001436">
    <property type="protein sequence ID" value="KAF7174568.1"/>
    <property type="molecule type" value="Genomic_DNA"/>
</dbReference>
<evidence type="ECO:0000256" key="1">
    <source>
        <dbReference type="SAM" id="MobiDB-lite"/>
    </source>
</evidence>
<proteinExistence type="predicted"/>
<accession>A0A8H6V0Z1</accession>
<dbReference type="Proteomes" id="UP000662466">
    <property type="component" value="Unassembled WGS sequence"/>
</dbReference>
<evidence type="ECO:0000313" key="2">
    <source>
        <dbReference type="EMBL" id="KAF7174568.1"/>
    </source>
</evidence>
<comment type="caution">
    <text evidence="2">The sequence shown here is derived from an EMBL/GenBank/DDBJ whole genome shotgun (WGS) entry which is preliminary data.</text>
</comment>
<reference evidence="2" key="1">
    <citation type="submission" date="2020-06" db="EMBL/GenBank/DDBJ databases">
        <title>Draft genome sequences of strains closely related to Aspergillus parafelis and Aspergillus hiratsukae.</title>
        <authorList>
            <person name="Dos Santos R.A.C."/>
            <person name="Rivero-Menendez O."/>
            <person name="Steenwyk J.L."/>
            <person name="Mead M.E."/>
            <person name="Goldman G.H."/>
            <person name="Alastruey-Izquierdo A."/>
            <person name="Rokas A."/>
        </authorList>
    </citation>
    <scope>NUCLEOTIDE SEQUENCE</scope>
    <source>
        <strain evidence="2">CNM-CM6106</strain>
    </source>
</reference>
<sequence>MSPQDSISTRKRGRPSKYSSAQERQAAKITRQRNQRQAAQAAKRTTFFDEFYSAGPSTVADPPIIAHLTGTGEPSVTHELEELLPPLSPGLAPIELEDDHLHIDEPPLPLGHFEAAASPEPETPVLRSPRTRSERCRVVNRSNIEIRVPPPPIIQPAEDICTLARALADQLYQHHGCCHECHEQAHTAHQEAHLIHTALADYLDDINTDGDFPDVLSSTTIATRESNLAQRVTEERKQQVFCGIDPGQPDQLPTHLCLAADHRPDPTLGVTLDIDSVGGFVSSLAVARRGIRWYPTQMPVSDLQPIPFADLFIKSRTIPLAA</sequence>
<name>A0A8H6V0Z1_9EURO</name>
<protein>
    <submittedName>
        <fullName evidence="2">Uncharacterized protein</fullName>
    </submittedName>
</protein>
<gene>
    <name evidence="2" type="ORF">CNMCM6106_009169</name>
</gene>
<dbReference type="AlphaFoldDB" id="A0A8H6V0Z1"/>